<proteinExistence type="predicted"/>
<evidence type="ECO:0008006" key="3">
    <source>
        <dbReference type="Google" id="ProtNLM"/>
    </source>
</evidence>
<gene>
    <name evidence="1" type="ORF">CAUJ_LOCUS13085</name>
</gene>
<dbReference type="PANTHER" id="PTHR33651">
    <property type="entry name" value="PROTEIN CBG06246"/>
    <property type="match status" value="1"/>
</dbReference>
<protein>
    <recommendedName>
        <fullName evidence="3">Ubiquitin-like domain-containing protein</fullName>
    </recommendedName>
</protein>
<feature type="non-terminal residue" evidence="1">
    <location>
        <position position="1"/>
    </location>
</feature>
<dbReference type="Proteomes" id="UP000835052">
    <property type="component" value="Unassembled WGS sequence"/>
</dbReference>
<organism evidence="1 2">
    <name type="scientific">Caenorhabditis auriculariae</name>
    <dbReference type="NCBI Taxonomy" id="2777116"/>
    <lineage>
        <taxon>Eukaryota</taxon>
        <taxon>Metazoa</taxon>
        <taxon>Ecdysozoa</taxon>
        <taxon>Nematoda</taxon>
        <taxon>Chromadorea</taxon>
        <taxon>Rhabditida</taxon>
        <taxon>Rhabditina</taxon>
        <taxon>Rhabditomorpha</taxon>
        <taxon>Rhabditoidea</taxon>
        <taxon>Rhabditidae</taxon>
        <taxon>Peloderinae</taxon>
        <taxon>Caenorhabditis</taxon>
    </lineage>
</organism>
<accession>A0A8S1HKJ6</accession>
<reference evidence="1" key="1">
    <citation type="submission" date="2020-10" db="EMBL/GenBank/DDBJ databases">
        <authorList>
            <person name="Kikuchi T."/>
        </authorList>
    </citation>
    <scope>NUCLEOTIDE SEQUENCE</scope>
    <source>
        <strain evidence="1">NKZ352</strain>
    </source>
</reference>
<dbReference type="OrthoDB" id="5798960at2759"/>
<keyword evidence="2" id="KW-1185">Reference proteome</keyword>
<dbReference type="EMBL" id="CAJGYM010000087">
    <property type="protein sequence ID" value="CAD6197176.1"/>
    <property type="molecule type" value="Genomic_DNA"/>
</dbReference>
<name>A0A8S1HKJ6_9PELO</name>
<evidence type="ECO:0000313" key="2">
    <source>
        <dbReference type="Proteomes" id="UP000835052"/>
    </source>
</evidence>
<dbReference type="PANTHER" id="PTHR33651:SF3">
    <property type="entry name" value="PHAGE PROTEIN"/>
    <property type="match status" value="1"/>
</dbReference>
<comment type="caution">
    <text evidence="1">The sequence shown here is derived from an EMBL/GenBank/DDBJ whole genome shotgun (WGS) entry which is preliminary data.</text>
</comment>
<dbReference type="AlphaFoldDB" id="A0A8S1HKJ6"/>
<sequence length="368" mass="41672">MVFIVIRLVGEAEDRLFKNVVVEQQISRVDLVKLIQDVTQIPVIFQQIKLCGQELPDSLNPLESIKDFEEIEVCHTMLVNWRTYIQMISEIKRLTTSGVTAGRREIALKARIQLSPLQSSKFFAVYPSFAIEEMNIGKSVNFLIHNTKKYLHRSVSAYFEAAYPEKTVELKDKSEEFAGIHLGVFVFIDHEPSYYAKTLGSIPGPDEESDFPNCPKIDLMEIYVYFLLKLIGVGPVEVHVIPDITKSDLVFMATKLVDGFRTASGISASEIIASTSSEVIGPVYIDTEMRNQMKILSSLLCLSDLQRNKGNHGVVEQQTTELEKKEDKHCSTRELRIIDFRINLGMIDSEPSILNSSFDIAYLNTYFA</sequence>
<evidence type="ECO:0000313" key="1">
    <source>
        <dbReference type="EMBL" id="CAD6197176.1"/>
    </source>
</evidence>